<dbReference type="Gene3D" id="2.30.30.240">
    <property type="entry name" value="PRC-barrel domain"/>
    <property type="match status" value="1"/>
</dbReference>
<dbReference type="EMBL" id="LKHP01000008">
    <property type="protein sequence ID" value="KRQ86575.1"/>
    <property type="molecule type" value="Genomic_DNA"/>
</dbReference>
<dbReference type="InterPro" id="IPR011033">
    <property type="entry name" value="PRC_barrel-like_sf"/>
</dbReference>
<dbReference type="Proteomes" id="UP000052015">
    <property type="component" value="Unassembled WGS sequence"/>
</dbReference>
<gene>
    <name evidence="2" type="ORF">ABG79_01558</name>
</gene>
<comment type="caution">
    <text evidence="2">The sequence shown here is derived from an EMBL/GenBank/DDBJ whole genome shotgun (WGS) entry which is preliminary data.</text>
</comment>
<dbReference type="InterPro" id="IPR027275">
    <property type="entry name" value="PRC-brl_dom"/>
</dbReference>
<dbReference type="PANTHER" id="PTHR40061:SF1">
    <property type="entry name" value="SPORULATION PROTEIN YLMC-RELATED"/>
    <property type="match status" value="1"/>
</dbReference>
<evidence type="ECO:0000313" key="3">
    <source>
        <dbReference type="Proteomes" id="UP000052015"/>
    </source>
</evidence>
<name>A0A0R3K2N5_CALMK</name>
<dbReference type="PANTHER" id="PTHR40061">
    <property type="entry name" value="SPORULATION PROTEIN YLMC-RELATED"/>
    <property type="match status" value="1"/>
</dbReference>
<organism evidence="2 3">
    <name type="scientific">Caloramator mitchellensis</name>
    <dbReference type="NCBI Taxonomy" id="908809"/>
    <lineage>
        <taxon>Bacteria</taxon>
        <taxon>Bacillati</taxon>
        <taxon>Bacillota</taxon>
        <taxon>Clostridia</taxon>
        <taxon>Eubacteriales</taxon>
        <taxon>Clostridiaceae</taxon>
        <taxon>Caloramator</taxon>
    </lineage>
</organism>
<dbReference type="NCBIfam" id="TIGR02888">
    <property type="entry name" value="spore_YlmC_YmxH"/>
    <property type="match status" value="1"/>
</dbReference>
<dbReference type="OrthoDB" id="6024937at2"/>
<feature type="domain" description="PRC-barrel" evidence="1">
    <location>
        <begin position="11"/>
        <end position="89"/>
    </location>
</feature>
<evidence type="ECO:0000313" key="2">
    <source>
        <dbReference type="EMBL" id="KRQ86575.1"/>
    </source>
</evidence>
<dbReference type="AlphaFoldDB" id="A0A0R3K2N5"/>
<dbReference type="STRING" id="908809.ABG79_01558"/>
<reference evidence="2 3" key="1">
    <citation type="submission" date="2015-09" db="EMBL/GenBank/DDBJ databases">
        <title>Draft genome sequence of a Caloramator mitchellensis, a moderate thermophile from the Great Artesian Basin of Australia.</title>
        <authorList>
            <person name="Patel B.K."/>
        </authorList>
    </citation>
    <scope>NUCLEOTIDE SEQUENCE [LARGE SCALE GENOMIC DNA]</scope>
    <source>
        <strain evidence="2 3">VF08</strain>
    </source>
</reference>
<sequence>MREKAFENSVVSVSELRQMEIIDISQGKRLGFISDIIFDENLTRIEYIVVPPENGIFSLFKRKDEYLISWEQIKNIGIDVILVETTKKHYEVKEQESE</sequence>
<evidence type="ECO:0000259" key="1">
    <source>
        <dbReference type="Pfam" id="PF05239"/>
    </source>
</evidence>
<keyword evidence="3" id="KW-1185">Reference proteome</keyword>
<dbReference type="RefSeq" id="WP_057978809.1">
    <property type="nucleotide sequence ID" value="NZ_LKHP01000008.1"/>
</dbReference>
<dbReference type="InterPro" id="IPR014238">
    <property type="entry name" value="Spore_YlmC/YmxH"/>
</dbReference>
<protein>
    <submittedName>
        <fullName evidence="2">PRC-barrel domain protein</fullName>
    </submittedName>
</protein>
<dbReference type="Pfam" id="PF05239">
    <property type="entry name" value="PRC"/>
    <property type="match status" value="1"/>
</dbReference>
<dbReference type="SUPFAM" id="SSF50346">
    <property type="entry name" value="PRC-barrel domain"/>
    <property type="match status" value="1"/>
</dbReference>
<proteinExistence type="predicted"/>
<accession>A0A0R3K2N5</accession>